<evidence type="ECO:0000259" key="2">
    <source>
        <dbReference type="PROSITE" id="PS51740"/>
    </source>
</evidence>
<organism evidence="3">
    <name type="scientific">Candidatus Kentrum sp. FW</name>
    <dbReference type="NCBI Taxonomy" id="2126338"/>
    <lineage>
        <taxon>Bacteria</taxon>
        <taxon>Pseudomonadati</taxon>
        <taxon>Pseudomonadota</taxon>
        <taxon>Gammaproteobacteria</taxon>
        <taxon>Candidatus Kentrum</taxon>
    </lineage>
</organism>
<dbReference type="EMBL" id="CAADFE010000108">
    <property type="protein sequence ID" value="VFJ76681.1"/>
    <property type="molecule type" value="Genomic_DNA"/>
</dbReference>
<dbReference type="InterPro" id="IPR037914">
    <property type="entry name" value="SpoVT-AbrB_sf"/>
</dbReference>
<feature type="domain" description="SpoVT-AbrB" evidence="2">
    <location>
        <begin position="4"/>
        <end position="57"/>
    </location>
</feature>
<accession>A0A450U1V0</accession>
<reference evidence="3" key="1">
    <citation type="submission" date="2019-02" db="EMBL/GenBank/DDBJ databases">
        <authorList>
            <person name="Gruber-Vodicka R. H."/>
            <person name="Seah K. B. B."/>
        </authorList>
    </citation>
    <scope>NUCLEOTIDE SEQUENCE</scope>
    <source>
        <strain evidence="3">BECK_BZ131</strain>
    </source>
</reference>
<proteinExistence type="predicted"/>
<keyword evidence="1" id="KW-0238">DNA-binding</keyword>
<name>A0A450U1V0_9GAMM</name>
<dbReference type="SUPFAM" id="SSF89447">
    <property type="entry name" value="AbrB/MazE/MraZ-like"/>
    <property type="match status" value="1"/>
</dbReference>
<dbReference type="InterPro" id="IPR047976">
    <property type="entry name" value="Anti_VapB2-like"/>
</dbReference>
<dbReference type="PROSITE" id="PS51740">
    <property type="entry name" value="SPOVT_ABRB"/>
    <property type="match status" value="1"/>
</dbReference>
<evidence type="ECO:0000313" key="3">
    <source>
        <dbReference type="EMBL" id="VFJ76681.1"/>
    </source>
</evidence>
<dbReference type="NCBIfam" id="NF040493">
    <property type="entry name" value="TA_anti_VapB"/>
    <property type="match status" value="1"/>
</dbReference>
<dbReference type="AlphaFoldDB" id="A0A450U1V0"/>
<gene>
    <name evidence="3" type="ORF">BECKFW1821C_GA0114237_11082</name>
</gene>
<dbReference type="Gene3D" id="2.10.260.10">
    <property type="match status" value="1"/>
</dbReference>
<dbReference type="GO" id="GO:0003677">
    <property type="term" value="F:DNA binding"/>
    <property type="evidence" value="ECO:0007669"/>
    <property type="project" value="UniProtKB-UniRule"/>
</dbReference>
<protein>
    <submittedName>
        <fullName evidence="3">Antitoxin VapB</fullName>
    </submittedName>
</protein>
<evidence type="ECO:0000256" key="1">
    <source>
        <dbReference type="PROSITE-ProRule" id="PRU01076"/>
    </source>
</evidence>
<sequence>MQTAKVFMTGRSQAVRLPAEFRFDTKEVFIRRDPKTRDVILSRSRIRDWNELFALADKTEIPDDFLTDRGDAPSQSRNVL</sequence>
<dbReference type="InterPro" id="IPR007159">
    <property type="entry name" value="SpoVT-AbrB_dom"/>
</dbReference>